<dbReference type="PANTHER" id="PTHR43350">
    <property type="entry name" value="NAD-DEPENDENT ALCOHOL DEHYDROGENASE"/>
    <property type="match status" value="1"/>
</dbReference>
<proteinExistence type="inferred from homology"/>
<dbReference type="InterPro" id="IPR011032">
    <property type="entry name" value="GroES-like_sf"/>
</dbReference>
<dbReference type="AlphaFoldDB" id="A0A8J6TI32"/>
<dbReference type="Proteomes" id="UP000614469">
    <property type="component" value="Unassembled WGS sequence"/>
</dbReference>
<dbReference type="Gene3D" id="3.90.180.10">
    <property type="entry name" value="Medium-chain alcohol dehydrogenases, catalytic domain"/>
    <property type="match status" value="2"/>
</dbReference>
<keyword evidence="5" id="KW-0560">Oxidoreductase</keyword>
<dbReference type="Pfam" id="PF00107">
    <property type="entry name" value="ADH_zinc_N"/>
    <property type="match status" value="1"/>
</dbReference>
<comment type="cofactor">
    <cofactor evidence="1">
        <name>Zn(2+)</name>
        <dbReference type="ChEBI" id="CHEBI:29105"/>
    </cofactor>
</comment>
<reference evidence="7 8" key="1">
    <citation type="submission" date="2020-08" db="EMBL/GenBank/DDBJ databases">
        <title>Bridging the membrane lipid divide: bacteria of the FCB group superphylum have the potential to synthesize archaeal ether lipids.</title>
        <authorList>
            <person name="Villanueva L."/>
            <person name="Von Meijenfeldt F.A.B."/>
            <person name="Westbye A.B."/>
            <person name="Yadav S."/>
            <person name="Hopmans E.C."/>
            <person name="Dutilh B.E."/>
            <person name="Sinninghe Damste J.S."/>
        </authorList>
    </citation>
    <scope>NUCLEOTIDE SEQUENCE [LARGE SCALE GENOMIC DNA]</scope>
    <source>
        <strain evidence="7">NIOZ-UU36</strain>
    </source>
</reference>
<dbReference type="InterPro" id="IPR036291">
    <property type="entry name" value="NAD(P)-bd_dom_sf"/>
</dbReference>
<accession>A0A8J6TI32</accession>
<dbReference type="GO" id="GO:0046872">
    <property type="term" value="F:metal ion binding"/>
    <property type="evidence" value="ECO:0007669"/>
    <property type="project" value="UniProtKB-KW"/>
</dbReference>
<dbReference type="EMBL" id="JACNJN010000104">
    <property type="protein sequence ID" value="MBC8335340.1"/>
    <property type="molecule type" value="Genomic_DNA"/>
</dbReference>
<evidence type="ECO:0000256" key="2">
    <source>
        <dbReference type="ARBA" id="ARBA00008072"/>
    </source>
</evidence>
<comment type="similarity">
    <text evidence="2">Belongs to the zinc-containing alcohol dehydrogenase family.</text>
</comment>
<dbReference type="InterPro" id="IPR013149">
    <property type="entry name" value="ADH-like_C"/>
</dbReference>
<gene>
    <name evidence="7" type="ORF">H8E29_08760</name>
</gene>
<dbReference type="Gene3D" id="3.40.50.720">
    <property type="entry name" value="NAD(P)-binding Rossmann-like Domain"/>
    <property type="match status" value="1"/>
</dbReference>
<organism evidence="7 8">
    <name type="scientific">Candidatus Desulfolinea nitratireducens</name>
    <dbReference type="NCBI Taxonomy" id="2841698"/>
    <lineage>
        <taxon>Bacteria</taxon>
        <taxon>Bacillati</taxon>
        <taxon>Chloroflexota</taxon>
        <taxon>Anaerolineae</taxon>
        <taxon>Anaerolineales</taxon>
        <taxon>Anaerolineales incertae sedis</taxon>
        <taxon>Candidatus Desulfolinea</taxon>
    </lineage>
</organism>
<sequence>MKNRQALYFEAPNQVSIHEEQMPAPAEDQAFVRTHLSAISAGTEMLFYRGQFPKDLAVDENIAFLQEQNAEYPLKYGYAAVGVIEKVGENIPEILLGRRVFSFQAHQSHFLAKESELFLIPDDISNEEAVFMPNMETALNLVMDARPLIGERVIVFGQGIIGLLTTALLSQFPLKNLVVVDPYPFRRKTALSLGADEAFAPGAVEDGNFDLALELSGVPEALNQAIDKVGFGGRVIVGSWYGQKPVTLDLGGRFHRNRIQLISSQVSTIAPNLSGRWDKSRRFELVWEMLRQVRPGKLISLRIPLGEAEQAYLMLDTNPQDLLQVVFEYP</sequence>
<dbReference type="SUPFAM" id="SSF51735">
    <property type="entry name" value="NAD(P)-binding Rossmann-fold domains"/>
    <property type="match status" value="1"/>
</dbReference>
<keyword evidence="4" id="KW-0862">Zinc</keyword>
<dbReference type="PANTHER" id="PTHR43350:SF19">
    <property type="entry name" value="D-GULOSIDE 3-DEHYDROGENASE"/>
    <property type="match status" value="1"/>
</dbReference>
<evidence type="ECO:0000256" key="1">
    <source>
        <dbReference type="ARBA" id="ARBA00001947"/>
    </source>
</evidence>
<feature type="domain" description="Alcohol dehydrogenase-like C-terminal" evidence="6">
    <location>
        <begin position="161"/>
        <end position="268"/>
    </location>
</feature>
<keyword evidence="3" id="KW-0479">Metal-binding</keyword>
<evidence type="ECO:0000256" key="3">
    <source>
        <dbReference type="ARBA" id="ARBA00022723"/>
    </source>
</evidence>
<evidence type="ECO:0000259" key="6">
    <source>
        <dbReference type="Pfam" id="PF00107"/>
    </source>
</evidence>
<protein>
    <submittedName>
        <fullName evidence="7">Zinc-binding alcohol dehydrogenase</fullName>
    </submittedName>
</protein>
<dbReference type="CDD" id="cd08255">
    <property type="entry name" value="2-desacetyl-2-hydroxyethyl_bacteriochlorophyllide_like"/>
    <property type="match status" value="1"/>
</dbReference>
<dbReference type="GO" id="GO:0016491">
    <property type="term" value="F:oxidoreductase activity"/>
    <property type="evidence" value="ECO:0007669"/>
    <property type="project" value="UniProtKB-KW"/>
</dbReference>
<evidence type="ECO:0000313" key="8">
    <source>
        <dbReference type="Proteomes" id="UP000614469"/>
    </source>
</evidence>
<evidence type="ECO:0000313" key="7">
    <source>
        <dbReference type="EMBL" id="MBC8335340.1"/>
    </source>
</evidence>
<name>A0A8J6TI32_9CHLR</name>
<evidence type="ECO:0000256" key="5">
    <source>
        <dbReference type="ARBA" id="ARBA00023002"/>
    </source>
</evidence>
<evidence type="ECO:0000256" key="4">
    <source>
        <dbReference type="ARBA" id="ARBA00022833"/>
    </source>
</evidence>
<dbReference type="SUPFAM" id="SSF50129">
    <property type="entry name" value="GroES-like"/>
    <property type="match status" value="1"/>
</dbReference>
<comment type="caution">
    <text evidence="7">The sequence shown here is derived from an EMBL/GenBank/DDBJ whole genome shotgun (WGS) entry which is preliminary data.</text>
</comment>